<dbReference type="EMBL" id="JAJBZG010000002">
    <property type="protein sequence ID" value="MCB7480563.1"/>
    <property type="molecule type" value="Genomic_DNA"/>
</dbReference>
<gene>
    <name evidence="1" type="ORF">LGQ90_04730</name>
</gene>
<protein>
    <submittedName>
        <fullName evidence="1">DUF3891 family protein</fullName>
    </submittedName>
</protein>
<proteinExistence type="predicted"/>
<evidence type="ECO:0000313" key="1">
    <source>
        <dbReference type="EMBL" id="MCB7480563.1"/>
    </source>
</evidence>
<evidence type="ECO:0000313" key="2">
    <source>
        <dbReference type="Proteomes" id="UP001139414"/>
    </source>
</evidence>
<reference evidence="1" key="1">
    <citation type="submission" date="2021-10" db="EMBL/GenBank/DDBJ databases">
        <title>Gramella sp. ASW11-100T, isolated from marine sediment.</title>
        <authorList>
            <person name="Xia C."/>
        </authorList>
    </citation>
    <scope>NUCLEOTIDE SEQUENCE</scope>
    <source>
        <strain evidence="1">ASW11-100</strain>
    </source>
</reference>
<keyword evidence="2" id="KW-1185">Reference proteome</keyword>
<organism evidence="1 2">
    <name type="scientific">Christiangramia sediminis</name>
    <dbReference type="NCBI Taxonomy" id="2881336"/>
    <lineage>
        <taxon>Bacteria</taxon>
        <taxon>Pseudomonadati</taxon>
        <taxon>Bacteroidota</taxon>
        <taxon>Flavobacteriia</taxon>
        <taxon>Flavobacteriales</taxon>
        <taxon>Flavobacteriaceae</taxon>
        <taxon>Christiangramia</taxon>
    </lineage>
</organism>
<dbReference type="Proteomes" id="UP001139414">
    <property type="component" value="Unassembled WGS sequence"/>
</dbReference>
<dbReference type="AlphaFoldDB" id="A0A9X1LHU2"/>
<name>A0A9X1LHU2_9FLAO</name>
<sequence>MIVNAKNEGWEIFSHSGHGLLAGKIANEIQDRYKNDNWVATLVAIIEHDDRQLNFGEKNYLTKTGAPRDFLLDTRSVNEIVKRSKRLLNQAEEKSTWIAMLIIQHLKFIYEEDAKDKKTIFNFLKELEKTQHQFIKEHGLTKAEVDAIYQVMVFADRCSLILCQDEIPTKNRTLEINSSIDGKKFWIKEKESSDIQIEPWIFEKDSFTLSAEYKLLKKNSFSSNNEFKTLLKESPVQIKKWKFSK</sequence>
<comment type="caution">
    <text evidence="1">The sequence shown here is derived from an EMBL/GenBank/DDBJ whole genome shotgun (WGS) entry which is preliminary data.</text>
</comment>
<dbReference type="InterPro" id="IPR024992">
    <property type="entry name" value="DUF3891"/>
</dbReference>
<accession>A0A9X1LHU2</accession>
<dbReference type="Pfam" id="PF13030">
    <property type="entry name" value="DUF3891"/>
    <property type="match status" value="1"/>
</dbReference>
<dbReference type="RefSeq" id="WP_229338692.1">
    <property type="nucleotide sequence ID" value="NZ_JAJBZG010000002.1"/>
</dbReference>